<sequence>MTAPAPEVEIVRPVHDELATRPRYTPGIRAYQRAVDEIQIGVNPRRAVLATDLSPRMVSVLLSLDGQASIGRLMSRVGPQHADRLRALLREMMAAGFVIDANQPARNARLAHATVEIRGDGPLAAAVAVQLASAGIGSLIVTSSGTVGTEDIGAVCTPADLGKQRRHVIEQAISAANPSVDIAPARRECSPDLVILTDALVPAPEVVAQLMQDNQEHLVVAARDGCGIVGPLVLPGRSACLECFDRYRTDRDRCWPRVASQLAGKVQRADPATTQATAAFAAAQVAPSLQPSQDRPPLLEATLELDLTEGATLRREWVAHPLCRCGVANRWDVDISDQPDELGRQRP</sequence>
<dbReference type="SUPFAM" id="SSF69572">
    <property type="entry name" value="Activating enzymes of the ubiquitin-like proteins"/>
    <property type="match status" value="1"/>
</dbReference>
<dbReference type="Proteomes" id="UP000249324">
    <property type="component" value="Unassembled WGS sequence"/>
</dbReference>
<proteinExistence type="predicted"/>
<dbReference type="EMBL" id="QGUI01000071">
    <property type="protein sequence ID" value="PZN00663.1"/>
    <property type="molecule type" value="Genomic_DNA"/>
</dbReference>
<accession>A0A2W4JNR3</accession>
<organism evidence="3">
    <name type="scientific">Thermocrispum agreste</name>
    <dbReference type="NCBI Taxonomy" id="37925"/>
    <lineage>
        <taxon>Bacteria</taxon>
        <taxon>Bacillati</taxon>
        <taxon>Actinomycetota</taxon>
        <taxon>Actinomycetes</taxon>
        <taxon>Pseudonocardiales</taxon>
        <taxon>Pseudonocardiaceae</taxon>
        <taxon>Thermocrispum</taxon>
    </lineage>
</organism>
<dbReference type="EMBL" id="QGUI02000011">
    <property type="protein sequence ID" value="MFO7191001.1"/>
    <property type="molecule type" value="Genomic_DNA"/>
</dbReference>
<dbReference type="GO" id="GO:0008641">
    <property type="term" value="F:ubiquitin-like modifier activating enzyme activity"/>
    <property type="evidence" value="ECO:0007669"/>
    <property type="project" value="InterPro"/>
</dbReference>
<gene>
    <name evidence="2" type="ORF">DIU77_002000</name>
    <name evidence="3" type="ORF">DIU77_03070</name>
</gene>
<evidence type="ECO:0000313" key="3">
    <source>
        <dbReference type="EMBL" id="PZN00663.1"/>
    </source>
</evidence>
<reference evidence="3" key="1">
    <citation type="submission" date="2018-05" db="EMBL/GenBank/DDBJ databases">
        <authorList>
            <person name="Lanie J.A."/>
            <person name="Ng W.-L."/>
            <person name="Kazmierczak K.M."/>
            <person name="Andrzejewski T.M."/>
            <person name="Davidsen T.M."/>
            <person name="Wayne K.J."/>
            <person name="Tettelin H."/>
            <person name="Glass J.I."/>
            <person name="Rusch D."/>
            <person name="Podicherti R."/>
            <person name="Tsui H.-C.T."/>
            <person name="Winkler M.E."/>
        </authorList>
    </citation>
    <scope>NUCLEOTIDE SEQUENCE</scope>
    <source>
        <strain evidence="3">ZC4RG45</strain>
    </source>
</reference>
<dbReference type="AlphaFoldDB" id="A0A2W4JNR3"/>
<reference evidence="2" key="2">
    <citation type="submission" date="2018-05" db="EMBL/GenBank/DDBJ databases">
        <authorList>
            <person name="Moura L."/>
            <person name="Setubal J.C."/>
        </authorList>
    </citation>
    <scope>NUCLEOTIDE SEQUENCE</scope>
    <source>
        <strain evidence="2">ZC4RG45</strain>
    </source>
</reference>
<evidence type="ECO:0000313" key="2">
    <source>
        <dbReference type="EMBL" id="MFO7191001.1"/>
    </source>
</evidence>
<name>A0A2W4JNR3_9PSEU</name>
<dbReference type="InterPro" id="IPR022291">
    <property type="entry name" value="Bacteriocin_synth_cyclodeHase"/>
</dbReference>
<feature type="domain" description="THIF-type NAD/FAD binding fold" evidence="1">
    <location>
        <begin position="107"/>
        <end position="311"/>
    </location>
</feature>
<reference evidence="2 4" key="3">
    <citation type="journal article" date="2021" name="BMC Genomics">
        <title>Genome-resolved metagenome and metatranscriptome analyses of thermophilic composting reveal key bacterial players and their metabolic interactions.</title>
        <authorList>
            <person name="Braga L.P.P."/>
            <person name="Pereira R.V."/>
            <person name="Martins L.F."/>
            <person name="Moura L.M.S."/>
            <person name="Sanchez F.B."/>
            <person name="Patane J.S.L."/>
            <person name="da Silva A.M."/>
            <person name="Setubal J.C."/>
        </authorList>
    </citation>
    <scope>NUCLEOTIDE SEQUENCE [LARGE SCALE GENOMIC DNA]</scope>
    <source>
        <strain evidence="2">ZC4RG45</strain>
    </source>
</reference>
<evidence type="ECO:0000313" key="4">
    <source>
        <dbReference type="Proteomes" id="UP000249324"/>
    </source>
</evidence>
<protein>
    <submittedName>
        <fullName evidence="2">TOMM leader peptide-binding protein</fullName>
    </submittedName>
</protein>
<dbReference type="InterPro" id="IPR000594">
    <property type="entry name" value="ThiF_NAD_FAD-bd"/>
</dbReference>
<dbReference type="NCBIfam" id="TIGR03882">
    <property type="entry name" value="cyclo_dehyd_2"/>
    <property type="match status" value="1"/>
</dbReference>
<dbReference type="Gene3D" id="3.40.50.720">
    <property type="entry name" value="NAD(P)-binding Rossmann-like Domain"/>
    <property type="match status" value="1"/>
</dbReference>
<reference evidence="2" key="4">
    <citation type="submission" date="2023-08" db="EMBL/GenBank/DDBJ databases">
        <authorList>
            <person name="Guima S.E.S."/>
            <person name="Martins L.F."/>
            <person name="Silva A.M."/>
            <person name="Setubal J.C."/>
        </authorList>
    </citation>
    <scope>NUCLEOTIDE SEQUENCE</scope>
    <source>
        <strain evidence="2">ZC4RG45</strain>
    </source>
</reference>
<dbReference type="STRING" id="1111738.GCA_000427905_03035"/>
<evidence type="ECO:0000259" key="1">
    <source>
        <dbReference type="Pfam" id="PF00899"/>
    </source>
</evidence>
<comment type="caution">
    <text evidence="3">The sequence shown here is derived from an EMBL/GenBank/DDBJ whole genome shotgun (WGS) entry which is preliminary data.</text>
</comment>
<dbReference type="Pfam" id="PF00899">
    <property type="entry name" value="ThiF"/>
    <property type="match status" value="1"/>
</dbReference>
<dbReference type="InterPro" id="IPR035985">
    <property type="entry name" value="Ubiquitin-activating_enz"/>
</dbReference>